<proteinExistence type="predicted"/>
<dbReference type="AlphaFoldDB" id="A0A9R1WNJ4"/>
<sequence>MINVSSYSLARKSFSPEPSQSHHIELSQLRDRDTLRHNKILNKYYDPRGVVAFAILGTYDLPVVSKVYLSFLKFLHKGLHQSHLHIVLPVIEVGFWSLVHQSCLISSLLLLSNQNALKLNDSNYKEIQRELDRSQS</sequence>
<comment type="caution">
    <text evidence="1">The sequence shown here is derived from an EMBL/GenBank/DDBJ whole genome shotgun (WGS) entry which is preliminary data.</text>
</comment>
<name>A0A9R1WNJ4_LACSA</name>
<organism evidence="1 2">
    <name type="scientific">Lactuca sativa</name>
    <name type="common">Garden lettuce</name>
    <dbReference type="NCBI Taxonomy" id="4236"/>
    <lineage>
        <taxon>Eukaryota</taxon>
        <taxon>Viridiplantae</taxon>
        <taxon>Streptophyta</taxon>
        <taxon>Embryophyta</taxon>
        <taxon>Tracheophyta</taxon>
        <taxon>Spermatophyta</taxon>
        <taxon>Magnoliopsida</taxon>
        <taxon>eudicotyledons</taxon>
        <taxon>Gunneridae</taxon>
        <taxon>Pentapetalae</taxon>
        <taxon>asterids</taxon>
        <taxon>campanulids</taxon>
        <taxon>Asterales</taxon>
        <taxon>Asteraceae</taxon>
        <taxon>Cichorioideae</taxon>
        <taxon>Cichorieae</taxon>
        <taxon>Lactucinae</taxon>
        <taxon>Lactuca</taxon>
    </lineage>
</organism>
<evidence type="ECO:0000313" key="1">
    <source>
        <dbReference type="EMBL" id="KAJ0225990.1"/>
    </source>
</evidence>
<keyword evidence="2" id="KW-1185">Reference proteome</keyword>
<reference evidence="1 2" key="1">
    <citation type="journal article" date="2017" name="Nat. Commun.">
        <title>Genome assembly with in vitro proximity ligation data and whole-genome triplication in lettuce.</title>
        <authorList>
            <person name="Reyes-Chin-Wo S."/>
            <person name="Wang Z."/>
            <person name="Yang X."/>
            <person name="Kozik A."/>
            <person name="Arikit S."/>
            <person name="Song C."/>
            <person name="Xia L."/>
            <person name="Froenicke L."/>
            <person name="Lavelle D.O."/>
            <person name="Truco M.J."/>
            <person name="Xia R."/>
            <person name="Zhu S."/>
            <person name="Xu C."/>
            <person name="Xu H."/>
            <person name="Xu X."/>
            <person name="Cox K."/>
            <person name="Korf I."/>
            <person name="Meyers B.C."/>
            <person name="Michelmore R.W."/>
        </authorList>
    </citation>
    <scope>NUCLEOTIDE SEQUENCE [LARGE SCALE GENOMIC DNA]</scope>
    <source>
        <strain evidence="2">cv. Salinas</strain>
        <tissue evidence="1">Seedlings</tissue>
    </source>
</reference>
<accession>A0A9R1WNJ4</accession>
<evidence type="ECO:0000313" key="2">
    <source>
        <dbReference type="Proteomes" id="UP000235145"/>
    </source>
</evidence>
<dbReference type="EMBL" id="NBSK02000001">
    <property type="protein sequence ID" value="KAJ0225990.1"/>
    <property type="molecule type" value="Genomic_DNA"/>
</dbReference>
<dbReference type="Proteomes" id="UP000235145">
    <property type="component" value="Unassembled WGS sequence"/>
</dbReference>
<protein>
    <submittedName>
        <fullName evidence="1">Uncharacterized protein</fullName>
    </submittedName>
</protein>
<gene>
    <name evidence="1" type="ORF">LSAT_V11C100041510</name>
</gene>